<dbReference type="OrthoDB" id="648861at2759"/>
<feature type="transmembrane region" description="Helical" evidence="6">
    <location>
        <begin position="39"/>
        <end position="63"/>
    </location>
</feature>
<sequence length="384" mass="42492">MAPLANCFVKVVQRLVVAASCVIFYILTMHLSLGHGGETGMLVILAFLACLEKLCSIMNLVFVEKAWVVVLTQRDEAALRAMNGQMRPIYLLYKLVGPLFNTIIDGFSTKVAITVNFAMKIAPVGVEYFAIARVYREVPELQESKKCSHANQGDASSSQESGSRLPHNWHHVRAIVTKSALDFNLYFHHRAFLPSIAGTLLYLTVLSFAGLMLTYSLSEGNSATRVGILKTLSMASEDNDDSKDQWLYRLLARSFNTQSNNLVKKTISIKDVDGSGVTWHLISYFRPADVLEGRLQTSSTSCSFVLPGWSSPRYSIQYGSASVGQKIGECRALPTVPLWDESQSMGTKFIQSGLNKEALDMTKPTSARVRFWTLELLTVTPRSG</sequence>
<evidence type="ECO:0000313" key="9">
    <source>
        <dbReference type="Proteomes" id="UP000053789"/>
    </source>
</evidence>
<reference evidence="8" key="1">
    <citation type="submission" date="2015-01" db="EMBL/GenBank/DDBJ databases">
        <title>The Genome Sequence of Cladophialophora bantiana CBS 173.52.</title>
        <authorList>
            <consortium name="The Broad Institute Genomics Platform"/>
            <person name="Cuomo C."/>
            <person name="de Hoog S."/>
            <person name="Gorbushina A."/>
            <person name="Stielow B."/>
            <person name="Teixiera M."/>
            <person name="Abouelleil A."/>
            <person name="Chapman S.B."/>
            <person name="Priest M."/>
            <person name="Young S.K."/>
            <person name="Wortman J."/>
            <person name="Nusbaum C."/>
            <person name="Birren B."/>
        </authorList>
    </citation>
    <scope>NUCLEOTIDE SEQUENCE [LARGE SCALE GENOMIC DNA]</scope>
    <source>
        <strain evidence="8">CBS 173.52</strain>
    </source>
</reference>
<keyword evidence="4 6" id="KW-1133">Transmembrane helix</keyword>
<dbReference type="AlphaFoldDB" id="A0A0D2IBH3"/>
<evidence type="ECO:0000256" key="2">
    <source>
        <dbReference type="ARBA" id="ARBA00022448"/>
    </source>
</evidence>
<dbReference type="GeneID" id="27698418"/>
<dbReference type="HOGENOM" id="CLU_719613_0_0_1"/>
<feature type="transmembrane region" description="Helical" evidence="6">
    <location>
        <begin position="191"/>
        <end position="215"/>
    </location>
</feature>
<evidence type="ECO:0000313" key="8">
    <source>
        <dbReference type="EMBL" id="KIW94174.1"/>
    </source>
</evidence>
<evidence type="ECO:0000256" key="3">
    <source>
        <dbReference type="ARBA" id="ARBA00022692"/>
    </source>
</evidence>
<dbReference type="RefSeq" id="XP_016620843.1">
    <property type="nucleotide sequence ID" value="XM_016763230.1"/>
</dbReference>
<keyword evidence="3 6" id="KW-0812">Transmembrane</keyword>
<feature type="region of interest" description="Disordered" evidence="7">
    <location>
        <begin position="146"/>
        <end position="165"/>
    </location>
</feature>
<dbReference type="EMBL" id="KN846986">
    <property type="protein sequence ID" value="KIW94174.1"/>
    <property type="molecule type" value="Genomic_DNA"/>
</dbReference>
<keyword evidence="9" id="KW-1185">Reference proteome</keyword>
<comment type="subcellular location">
    <subcellularLocation>
        <location evidence="1 6">Membrane</location>
        <topology evidence="1 6">Multi-pass membrane protein</topology>
    </subcellularLocation>
</comment>
<evidence type="ECO:0000256" key="1">
    <source>
        <dbReference type="ARBA" id="ARBA00004141"/>
    </source>
</evidence>
<dbReference type="Proteomes" id="UP000053789">
    <property type="component" value="Unassembled WGS sequence"/>
</dbReference>
<dbReference type="VEuPathDB" id="FungiDB:Z519_05490"/>
<dbReference type="GO" id="GO:0005381">
    <property type="term" value="F:iron ion transmembrane transporter activity"/>
    <property type="evidence" value="ECO:0007669"/>
    <property type="project" value="UniProtKB-UniRule"/>
</dbReference>
<dbReference type="Pfam" id="PF06963">
    <property type="entry name" value="FPN1"/>
    <property type="match status" value="1"/>
</dbReference>
<keyword evidence="6" id="KW-0406">Ion transport</keyword>
<comment type="similarity">
    <text evidence="6">Belongs to the ferroportin (FP) (TC 2.A.100) family. SLC40A subfamily.</text>
</comment>
<dbReference type="InterPro" id="IPR009716">
    <property type="entry name" value="Ferroportin-1"/>
</dbReference>
<keyword evidence="2 6" id="KW-0813">Transport</keyword>
<feature type="transmembrane region" description="Helical" evidence="6">
    <location>
        <begin position="12"/>
        <end position="33"/>
    </location>
</feature>
<evidence type="ECO:0000256" key="5">
    <source>
        <dbReference type="ARBA" id="ARBA00023136"/>
    </source>
</evidence>
<accession>A0A0D2IBH3</accession>
<dbReference type="PANTHER" id="PTHR11660">
    <property type="entry name" value="SOLUTE CARRIER FAMILY 40 MEMBER"/>
    <property type="match status" value="1"/>
</dbReference>
<comment type="caution">
    <text evidence="6">Lacks conserved residue(s) required for the propagation of feature annotation.</text>
</comment>
<gene>
    <name evidence="8" type="ORF">Z519_05490</name>
</gene>
<protein>
    <recommendedName>
        <fullName evidence="6">Solute carrier family 40 member</fullName>
    </recommendedName>
</protein>
<evidence type="ECO:0000256" key="7">
    <source>
        <dbReference type="SAM" id="MobiDB-lite"/>
    </source>
</evidence>
<dbReference type="GO" id="GO:0016020">
    <property type="term" value="C:membrane"/>
    <property type="evidence" value="ECO:0007669"/>
    <property type="project" value="UniProtKB-SubCell"/>
</dbReference>
<evidence type="ECO:0000256" key="4">
    <source>
        <dbReference type="ARBA" id="ARBA00022989"/>
    </source>
</evidence>
<name>A0A0D2IBH3_CLAB1</name>
<comment type="function">
    <text evidence="6">May be involved in iron transport and iron homeostasis.</text>
</comment>
<keyword evidence="5 6" id="KW-0472">Membrane</keyword>
<dbReference type="PANTHER" id="PTHR11660:SF57">
    <property type="entry name" value="SOLUTE CARRIER FAMILY 40 MEMBER"/>
    <property type="match status" value="1"/>
</dbReference>
<proteinExistence type="inferred from homology"/>
<feature type="compositionally biased region" description="Polar residues" evidence="7">
    <location>
        <begin position="149"/>
        <end position="162"/>
    </location>
</feature>
<organism evidence="8 9">
    <name type="scientific">Cladophialophora bantiana (strain ATCC 10958 / CBS 173.52 / CDC B-1940 / NIH 8579)</name>
    <name type="common">Xylohypha bantiana</name>
    <dbReference type="NCBI Taxonomy" id="1442370"/>
    <lineage>
        <taxon>Eukaryota</taxon>
        <taxon>Fungi</taxon>
        <taxon>Dikarya</taxon>
        <taxon>Ascomycota</taxon>
        <taxon>Pezizomycotina</taxon>
        <taxon>Eurotiomycetes</taxon>
        <taxon>Chaetothyriomycetidae</taxon>
        <taxon>Chaetothyriales</taxon>
        <taxon>Herpotrichiellaceae</taxon>
        <taxon>Cladophialophora</taxon>
    </lineage>
</organism>
<evidence type="ECO:0000256" key="6">
    <source>
        <dbReference type="RuleBase" id="RU365065"/>
    </source>
</evidence>